<protein>
    <submittedName>
        <fullName evidence="1">Uncharacterized protein</fullName>
    </submittedName>
</protein>
<dbReference type="RefSeq" id="WP_186286976.1">
    <property type="nucleotide sequence ID" value="NZ_JACMSF010000064.1"/>
</dbReference>
<proteinExistence type="predicted"/>
<evidence type="ECO:0000313" key="1">
    <source>
        <dbReference type="EMBL" id="MBC2907012.1"/>
    </source>
</evidence>
<accession>A0A7X1MD97</accession>
<dbReference type="EMBL" id="JACMSF010000064">
    <property type="protein sequence ID" value="MBC2907012.1"/>
    <property type="molecule type" value="Genomic_DNA"/>
</dbReference>
<comment type="caution">
    <text evidence="1">The sequence shown here is derived from an EMBL/GenBank/DDBJ whole genome shotgun (WGS) entry which is preliminary data.</text>
</comment>
<dbReference type="AlphaFoldDB" id="A0A7X1MD97"/>
<dbReference type="Gene3D" id="2.30.320.10">
    <property type="entry name" value="YwqG-like"/>
    <property type="match status" value="1"/>
</dbReference>
<keyword evidence="2" id="KW-1185">Reference proteome</keyword>
<name>A0A7X1MD97_9ACTN</name>
<sequence length="279" mass="31586">MTAMMPQLVDWRKITVRLHPRPGTPSFQESHVGGPMLRMPGRAWPSCDEHPAEINGSLIPRPMVSVAQLYKQQFPEIPYPVDSDLLQIFWCPNDHFIEYTESSFEGPAVKIVWGDSSMGLGGYHSTAADIVDPLIDSYLVRPCGITPERVVEFPDVDELPADVRSMLEILDQREGLRYQYALSVARGWKVGGWASWHSTDLLDLSCPDCDGPVTLLLKVDSNEWDSGSRRWRPVEDRDLEDEELQVAYAPTRVEVARAGELRIFCCRSNVHHRVVLDTQ</sequence>
<dbReference type="SUPFAM" id="SSF103032">
    <property type="entry name" value="Hypothetical protein YwqG"/>
    <property type="match status" value="1"/>
</dbReference>
<dbReference type="Proteomes" id="UP000584670">
    <property type="component" value="Unassembled WGS sequence"/>
</dbReference>
<organism evidence="1 2">
    <name type="scientific">Streptomyces cupreus</name>
    <dbReference type="NCBI Taxonomy" id="2759956"/>
    <lineage>
        <taxon>Bacteria</taxon>
        <taxon>Bacillati</taxon>
        <taxon>Actinomycetota</taxon>
        <taxon>Actinomycetes</taxon>
        <taxon>Kitasatosporales</taxon>
        <taxon>Streptomycetaceae</taxon>
        <taxon>Streptomyces</taxon>
    </lineage>
</organism>
<reference evidence="1 2" key="1">
    <citation type="submission" date="2020-08" db="EMBL/GenBank/DDBJ databases">
        <title>Streptomyces sp. PSKA01 genome sequencing and assembly.</title>
        <authorList>
            <person name="Mandal S."/>
            <person name="Maiti P.K."/>
            <person name="Das P."/>
        </authorList>
    </citation>
    <scope>NUCLEOTIDE SEQUENCE [LARGE SCALE GENOMIC DNA]</scope>
    <source>
        <strain evidence="1 2">PSKA01</strain>
    </source>
</reference>
<gene>
    <name evidence="1" type="ORF">H4N64_36980</name>
</gene>
<dbReference type="InterPro" id="IPR035948">
    <property type="entry name" value="YwqG-like_sf"/>
</dbReference>
<evidence type="ECO:0000313" key="2">
    <source>
        <dbReference type="Proteomes" id="UP000584670"/>
    </source>
</evidence>